<keyword evidence="1" id="KW-0472">Membrane</keyword>
<evidence type="ECO:0000313" key="2">
    <source>
        <dbReference type="EMBL" id="RNA25303.1"/>
    </source>
</evidence>
<feature type="non-terminal residue" evidence="2">
    <location>
        <position position="101"/>
    </location>
</feature>
<keyword evidence="1" id="KW-0812">Transmembrane</keyword>
<dbReference type="AlphaFoldDB" id="A0A3M7RP11"/>
<reference evidence="2 3" key="1">
    <citation type="journal article" date="2018" name="Sci. Rep.">
        <title>Genomic signatures of local adaptation to the degree of environmental predictability in rotifers.</title>
        <authorList>
            <person name="Franch-Gras L."/>
            <person name="Hahn C."/>
            <person name="Garcia-Roger E.M."/>
            <person name="Carmona M.J."/>
            <person name="Serra M."/>
            <person name="Gomez A."/>
        </authorList>
    </citation>
    <scope>NUCLEOTIDE SEQUENCE [LARGE SCALE GENOMIC DNA]</scope>
    <source>
        <strain evidence="2">HYR1</strain>
    </source>
</reference>
<feature type="transmembrane region" description="Helical" evidence="1">
    <location>
        <begin position="60"/>
        <end position="81"/>
    </location>
</feature>
<sequence length="101" mass="11956">MSKYSKKLDFRLPNISRNFWLTDIYIINFDNVAEIPTKFNVKIALQEVNYKQKIETSCRYLVFIVVGNFWPLVLFCTFWSLEVVGDWTLANNQSQQLPKTI</sequence>
<dbReference type="EMBL" id="REGN01002944">
    <property type="protein sequence ID" value="RNA25303.1"/>
    <property type="molecule type" value="Genomic_DNA"/>
</dbReference>
<comment type="caution">
    <text evidence="2">The sequence shown here is derived from an EMBL/GenBank/DDBJ whole genome shotgun (WGS) entry which is preliminary data.</text>
</comment>
<evidence type="ECO:0000313" key="3">
    <source>
        <dbReference type="Proteomes" id="UP000276133"/>
    </source>
</evidence>
<keyword evidence="1" id="KW-1133">Transmembrane helix</keyword>
<protein>
    <submittedName>
        <fullName evidence="2">Uncharacterized protein</fullName>
    </submittedName>
</protein>
<proteinExistence type="predicted"/>
<name>A0A3M7RP11_BRAPC</name>
<dbReference type="Proteomes" id="UP000276133">
    <property type="component" value="Unassembled WGS sequence"/>
</dbReference>
<keyword evidence="3" id="KW-1185">Reference proteome</keyword>
<organism evidence="2 3">
    <name type="scientific">Brachionus plicatilis</name>
    <name type="common">Marine rotifer</name>
    <name type="synonym">Brachionus muelleri</name>
    <dbReference type="NCBI Taxonomy" id="10195"/>
    <lineage>
        <taxon>Eukaryota</taxon>
        <taxon>Metazoa</taxon>
        <taxon>Spiralia</taxon>
        <taxon>Gnathifera</taxon>
        <taxon>Rotifera</taxon>
        <taxon>Eurotatoria</taxon>
        <taxon>Monogononta</taxon>
        <taxon>Pseudotrocha</taxon>
        <taxon>Ploima</taxon>
        <taxon>Brachionidae</taxon>
        <taxon>Brachionus</taxon>
    </lineage>
</organism>
<evidence type="ECO:0000256" key="1">
    <source>
        <dbReference type="SAM" id="Phobius"/>
    </source>
</evidence>
<accession>A0A3M7RP11</accession>
<gene>
    <name evidence="2" type="ORF">BpHYR1_047322</name>
</gene>